<evidence type="ECO:0000313" key="10">
    <source>
        <dbReference type="Proteomes" id="UP001597048"/>
    </source>
</evidence>
<dbReference type="SUPFAM" id="SSF55073">
    <property type="entry name" value="Nucleotide cyclase"/>
    <property type="match status" value="1"/>
</dbReference>
<evidence type="ECO:0000256" key="7">
    <source>
        <dbReference type="ARBA" id="ARBA00034247"/>
    </source>
</evidence>
<dbReference type="EC" id="2.7.7.65" evidence="2"/>
<dbReference type="PROSITE" id="PS50887">
    <property type="entry name" value="GGDEF"/>
    <property type="match status" value="1"/>
</dbReference>
<proteinExistence type="predicted"/>
<comment type="caution">
    <text evidence="9">The sequence shown here is derived from an EMBL/GenBank/DDBJ whole genome shotgun (WGS) entry which is preliminary data.</text>
</comment>
<dbReference type="Proteomes" id="UP001597048">
    <property type="component" value="Unassembled WGS sequence"/>
</dbReference>
<dbReference type="Pfam" id="PF02743">
    <property type="entry name" value="dCache_1"/>
    <property type="match status" value="1"/>
</dbReference>
<dbReference type="RefSeq" id="WP_379557768.1">
    <property type="nucleotide sequence ID" value="NZ_JBHTJS010000025.1"/>
</dbReference>
<gene>
    <name evidence="9" type="ORF">ACFQ1C_06415</name>
</gene>
<name>A0ABW3KFM1_9GAMM</name>
<comment type="subcellular location">
    <subcellularLocation>
        <location evidence="1">Cell membrane</location>
        <topology evidence="1">Multi-pass membrane protein</topology>
    </subcellularLocation>
</comment>
<dbReference type="InterPro" id="IPR050469">
    <property type="entry name" value="Diguanylate_Cyclase"/>
</dbReference>
<sequence>MLLRSLTKINLRTLILSLAVLSVLITSGNSFYATYEVQRTLLINNTLEANRVYATKLAEVTDAFLKTTQSNLSYSANFLSSQMDNNDILMDETRRLHQQSGTFNSVYVVNATGTVIAASPQTLDLKGVKVNSTNAPQHLEAKQPLITDPYVSPLGNYMINLSHPIFSANGDYQGYIGGSIYLEQDNILGAILGKHYYHDGSYLYVVDRNKTLIYHPNKERIGQKIANNIAIDDVVAGKEDAHALFNSKGIEMLAGFAPVKRAGWGVVAQRPKQATLAGLDGHIVSVFIKALPLTFLTLLGIWLSAVFISRPLWQLAYNAQLIDKKEAQGNISSVRSWYFEAAQLKLAILKGTGLLNDKISQLHTDSHTDVMTGLLNRRGMQQMLDQYQEKQRSFAVVTLDIDHFKRVNDSYGHDVGDMVIKALAALMKNNARKEDALCRSGGEEFIIFLPDTTLSTALTVAERLRLQVAEFNMPTAGFITISLGIAYWPGDPVIINSILKQADQALYQAKQQGRNRTVTAGNITP</sequence>
<evidence type="ECO:0000256" key="4">
    <source>
        <dbReference type="ARBA" id="ARBA00022692"/>
    </source>
</evidence>
<dbReference type="Gene3D" id="3.30.450.20">
    <property type="entry name" value="PAS domain"/>
    <property type="match status" value="1"/>
</dbReference>
<organism evidence="9 10">
    <name type="scientific">Oceanisphaera ostreae</name>
    <dbReference type="NCBI Taxonomy" id="914151"/>
    <lineage>
        <taxon>Bacteria</taxon>
        <taxon>Pseudomonadati</taxon>
        <taxon>Pseudomonadota</taxon>
        <taxon>Gammaproteobacteria</taxon>
        <taxon>Aeromonadales</taxon>
        <taxon>Aeromonadaceae</taxon>
        <taxon>Oceanisphaera</taxon>
    </lineage>
</organism>
<dbReference type="InterPro" id="IPR033479">
    <property type="entry name" value="dCache_1"/>
</dbReference>
<comment type="catalytic activity">
    <reaction evidence="7">
        <text>2 GTP = 3',3'-c-di-GMP + 2 diphosphate</text>
        <dbReference type="Rhea" id="RHEA:24898"/>
        <dbReference type="ChEBI" id="CHEBI:33019"/>
        <dbReference type="ChEBI" id="CHEBI:37565"/>
        <dbReference type="ChEBI" id="CHEBI:58805"/>
        <dbReference type="EC" id="2.7.7.65"/>
    </reaction>
</comment>
<dbReference type="EMBL" id="JBHTJS010000025">
    <property type="protein sequence ID" value="MFD1007783.1"/>
    <property type="molecule type" value="Genomic_DNA"/>
</dbReference>
<keyword evidence="5" id="KW-1133">Transmembrane helix</keyword>
<reference evidence="10" key="1">
    <citation type="journal article" date="2019" name="Int. J. Syst. Evol. Microbiol.">
        <title>The Global Catalogue of Microorganisms (GCM) 10K type strain sequencing project: providing services to taxonomists for standard genome sequencing and annotation.</title>
        <authorList>
            <consortium name="The Broad Institute Genomics Platform"/>
            <consortium name="The Broad Institute Genome Sequencing Center for Infectious Disease"/>
            <person name="Wu L."/>
            <person name="Ma J."/>
        </authorList>
    </citation>
    <scope>NUCLEOTIDE SEQUENCE [LARGE SCALE GENOMIC DNA]</scope>
    <source>
        <strain evidence="10">CCUG 60525</strain>
    </source>
</reference>
<evidence type="ECO:0000256" key="2">
    <source>
        <dbReference type="ARBA" id="ARBA00012528"/>
    </source>
</evidence>
<keyword evidence="3" id="KW-1003">Cell membrane</keyword>
<dbReference type="InterPro" id="IPR029787">
    <property type="entry name" value="Nucleotide_cyclase"/>
</dbReference>
<dbReference type="Pfam" id="PF00990">
    <property type="entry name" value="GGDEF"/>
    <property type="match status" value="1"/>
</dbReference>
<protein>
    <recommendedName>
        <fullName evidence="2">diguanylate cyclase</fullName>
        <ecNumber evidence="2">2.7.7.65</ecNumber>
    </recommendedName>
</protein>
<dbReference type="InterPro" id="IPR043128">
    <property type="entry name" value="Rev_trsase/Diguanyl_cyclase"/>
</dbReference>
<dbReference type="NCBIfam" id="TIGR00254">
    <property type="entry name" value="GGDEF"/>
    <property type="match status" value="1"/>
</dbReference>
<evidence type="ECO:0000256" key="1">
    <source>
        <dbReference type="ARBA" id="ARBA00004651"/>
    </source>
</evidence>
<feature type="domain" description="GGDEF" evidence="8">
    <location>
        <begin position="392"/>
        <end position="522"/>
    </location>
</feature>
<keyword evidence="9" id="KW-0808">Transferase</keyword>
<keyword evidence="6" id="KW-0472">Membrane</keyword>
<evidence type="ECO:0000256" key="6">
    <source>
        <dbReference type="ARBA" id="ARBA00023136"/>
    </source>
</evidence>
<evidence type="ECO:0000256" key="5">
    <source>
        <dbReference type="ARBA" id="ARBA00022989"/>
    </source>
</evidence>
<dbReference type="GO" id="GO:0052621">
    <property type="term" value="F:diguanylate cyclase activity"/>
    <property type="evidence" value="ECO:0007669"/>
    <property type="project" value="UniProtKB-EC"/>
</dbReference>
<dbReference type="PANTHER" id="PTHR45138">
    <property type="entry name" value="REGULATORY COMPONENTS OF SENSORY TRANSDUCTION SYSTEM"/>
    <property type="match status" value="1"/>
</dbReference>
<dbReference type="InterPro" id="IPR029151">
    <property type="entry name" value="Sensor-like_sf"/>
</dbReference>
<dbReference type="CDD" id="cd18773">
    <property type="entry name" value="PDC1_HK_sensor"/>
    <property type="match status" value="1"/>
</dbReference>
<dbReference type="Gene3D" id="3.30.70.270">
    <property type="match status" value="1"/>
</dbReference>
<keyword evidence="9" id="KW-0548">Nucleotidyltransferase</keyword>
<evidence type="ECO:0000259" key="8">
    <source>
        <dbReference type="PROSITE" id="PS50887"/>
    </source>
</evidence>
<keyword evidence="10" id="KW-1185">Reference proteome</keyword>
<evidence type="ECO:0000256" key="3">
    <source>
        <dbReference type="ARBA" id="ARBA00022475"/>
    </source>
</evidence>
<evidence type="ECO:0000313" key="9">
    <source>
        <dbReference type="EMBL" id="MFD1007783.1"/>
    </source>
</evidence>
<keyword evidence="4" id="KW-0812">Transmembrane</keyword>
<dbReference type="InterPro" id="IPR000160">
    <property type="entry name" value="GGDEF_dom"/>
</dbReference>
<dbReference type="SUPFAM" id="SSF103190">
    <property type="entry name" value="Sensory domain-like"/>
    <property type="match status" value="2"/>
</dbReference>
<dbReference type="CDD" id="cd01949">
    <property type="entry name" value="GGDEF"/>
    <property type="match status" value="1"/>
</dbReference>
<dbReference type="PANTHER" id="PTHR45138:SF9">
    <property type="entry name" value="DIGUANYLATE CYCLASE DGCM-RELATED"/>
    <property type="match status" value="1"/>
</dbReference>
<dbReference type="CDD" id="cd12912">
    <property type="entry name" value="PDC2_MCP_like"/>
    <property type="match status" value="1"/>
</dbReference>
<dbReference type="SMART" id="SM00267">
    <property type="entry name" value="GGDEF"/>
    <property type="match status" value="1"/>
</dbReference>
<accession>A0ABW3KFM1</accession>